<dbReference type="Pfam" id="PF00690">
    <property type="entry name" value="Cation_ATPase_N"/>
    <property type="match status" value="1"/>
</dbReference>
<dbReference type="Pfam" id="PF13246">
    <property type="entry name" value="Cation_ATPase"/>
    <property type="match status" value="1"/>
</dbReference>
<evidence type="ECO:0000256" key="8">
    <source>
        <dbReference type="ARBA" id="ARBA00022842"/>
    </source>
</evidence>
<dbReference type="SUPFAM" id="SSF81660">
    <property type="entry name" value="Metal cation-transporting ATPase, ATP-binding domain N"/>
    <property type="match status" value="1"/>
</dbReference>
<accession>A0A6V8MZQ7</accession>
<evidence type="ECO:0000256" key="3">
    <source>
        <dbReference type="ARBA" id="ARBA00022475"/>
    </source>
</evidence>
<dbReference type="NCBIfam" id="TIGR01494">
    <property type="entry name" value="ATPase_P-type"/>
    <property type="match status" value="2"/>
</dbReference>
<dbReference type="SUPFAM" id="SSF81665">
    <property type="entry name" value="Calcium ATPase, transmembrane domain M"/>
    <property type="match status" value="1"/>
</dbReference>
<dbReference type="Gene3D" id="3.40.50.1000">
    <property type="entry name" value="HAD superfamily/HAD-like"/>
    <property type="match status" value="1"/>
</dbReference>
<proteinExistence type="inferred from homology"/>
<evidence type="ECO:0000256" key="6">
    <source>
        <dbReference type="ARBA" id="ARBA00022741"/>
    </source>
</evidence>
<evidence type="ECO:0000256" key="7">
    <source>
        <dbReference type="ARBA" id="ARBA00022840"/>
    </source>
</evidence>
<dbReference type="SUPFAM" id="SSF56784">
    <property type="entry name" value="HAD-like"/>
    <property type="match status" value="1"/>
</dbReference>
<feature type="transmembrane region" description="Helical" evidence="12">
    <location>
        <begin position="256"/>
        <end position="277"/>
    </location>
</feature>
<keyword evidence="6" id="KW-0547">Nucleotide-binding</keyword>
<dbReference type="InterPro" id="IPR050510">
    <property type="entry name" value="Cation_transp_ATPase_P-type"/>
</dbReference>
<evidence type="ECO:0000256" key="2">
    <source>
        <dbReference type="ARBA" id="ARBA00005675"/>
    </source>
</evidence>
<sequence>MTMNGSHDPLPDNLRWHELPVPELLERLGTTAAGLSSPEAASRLSRYGPNTIRAAAAKPLYLKLLAHFTHLMALLLWAGGAMAWLGEMPQLALAIWSVVFINAIFSFWQEHRAEQAVEALKRLLPAHATVLRDAAERLVPAEELVPGDLVRVNRGDRISADARLIEEWDLRVDQSTLSGESHPVRKTADPLPGQALSRPELPNLLFAGTSAVAGTGTAVVFATGMATQFGRIAHLTTQTAEAPSSLQVEINRMTRVVTALALAIGTLFFALSVAILGRELHTGFIFAVGMVVAFVPEGLLPTVTLSLAMAVQRMAKRNALVKRLSSVETLGCCTVICTDKTGTLTQNEMTVRELWSGGFGGVVSGVGYAPQGTIAAAGGGELPESAGVGRLLLAAALCNDARLLPPEGEGAVWKVLGDPTEAALQVAARKGGVDPVLESSRLPRLREIPFDSVRKRMATIHREGAGETAFVKGAPAEVLSLCTSMVRGGPVPLTPEARDEVLRQVDGYARKGYRVLAVAERRLDAQLAEYTPESVERDLVFLGLMAMHDPPRAEVADAVQKCREAGIRIVMMTGDYGLTAETVARRIGVVRHGEECRLVTGAELDGIEEQHLPALFSGPVIFARVAPEHKLRLVQALQGQGEIVAVTGDGVNDAPALKKADIGVAMGVTGTEVAKEAADMILLDDNFASIVNAVEEGRAVYANIRKFATYILTSNVPEAWPFILQILFNIPLPLTVMQVLAIDLGTDMLPALALGAEKPEPGVMERPPRSRRERLVNRPLLLRALLWLGSLQALMCLAGFFILYASYGYTDLLHLPRPDLLPYRERLLTAPGEVYVMATTIFLVGVVCAQVGNACACRTERISVFAIGLFSNRLLLGGIVVELVLCALIVYLAPLRHVFELGPLPSRFWLVTLCYPVLLLLSEELRKWWLRSREAGRLPGGAS</sequence>
<dbReference type="SFLD" id="SFLDF00027">
    <property type="entry name" value="p-type_atpase"/>
    <property type="match status" value="1"/>
</dbReference>
<dbReference type="Proteomes" id="UP000568888">
    <property type="component" value="Unassembled WGS sequence"/>
</dbReference>
<dbReference type="FunFam" id="3.40.50.1000:FF:000028">
    <property type="entry name" value="Calcium-transporting P-type ATPase, putative"/>
    <property type="match status" value="1"/>
</dbReference>
<dbReference type="InterPro" id="IPR023214">
    <property type="entry name" value="HAD_sf"/>
</dbReference>
<dbReference type="InterPro" id="IPR023298">
    <property type="entry name" value="ATPase_P-typ_TM_dom_sf"/>
</dbReference>
<dbReference type="AlphaFoldDB" id="A0A6V8MZQ7"/>
<dbReference type="FunFam" id="2.70.150.10:FF:000160">
    <property type="entry name" value="Sarcoplasmic/endoplasmic reticulum calcium ATPase 1"/>
    <property type="match status" value="1"/>
</dbReference>
<feature type="transmembrane region" description="Helical" evidence="12">
    <location>
        <begin position="874"/>
        <end position="894"/>
    </location>
</feature>
<organism evidence="14 15">
    <name type="scientific">Geomonas paludis</name>
    <dbReference type="NCBI Taxonomy" id="2740185"/>
    <lineage>
        <taxon>Bacteria</taxon>
        <taxon>Pseudomonadati</taxon>
        <taxon>Thermodesulfobacteriota</taxon>
        <taxon>Desulfuromonadia</taxon>
        <taxon>Geobacterales</taxon>
        <taxon>Geobacteraceae</taxon>
        <taxon>Geomonas</taxon>
    </lineage>
</organism>
<keyword evidence="4" id="KW-0597">Phosphoprotein</keyword>
<dbReference type="GO" id="GO:0016887">
    <property type="term" value="F:ATP hydrolysis activity"/>
    <property type="evidence" value="ECO:0007669"/>
    <property type="project" value="InterPro"/>
</dbReference>
<evidence type="ECO:0000256" key="9">
    <source>
        <dbReference type="ARBA" id="ARBA00022967"/>
    </source>
</evidence>
<evidence type="ECO:0000313" key="15">
    <source>
        <dbReference type="Proteomes" id="UP000568888"/>
    </source>
</evidence>
<feature type="transmembrane region" description="Helical" evidence="12">
    <location>
        <begin position="91"/>
        <end position="108"/>
    </location>
</feature>
<dbReference type="InterPro" id="IPR023299">
    <property type="entry name" value="ATPase_P-typ_cyto_dom_N"/>
</dbReference>
<dbReference type="InterPro" id="IPR044492">
    <property type="entry name" value="P_typ_ATPase_HD_dom"/>
</dbReference>
<keyword evidence="3" id="KW-1003">Cell membrane</keyword>
<feature type="domain" description="Cation-transporting P-type ATPase N-terminal" evidence="13">
    <location>
        <begin position="15"/>
        <end position="87"/>
    </location>
</feature>
<dbReference type="GO" id="GO:0005886">
    <property type="term" value="C:plasma membrane"/>
    <property type="evidence" value="ECO:0007669"/>
    <property type="project" value="UniProtKB-SubCell"/>
</dbReference>
<dbReference type="SUPFAM" id="SSF81653">
    <property type="entry name" value="Calcium ATPase, transduction domain A"/>
    <property type="match status" value="1"/>
</dbReference>
<feature type="transmembrane region" description="Helical" evidence="12">
    <location>
        <begin position="283"/>
        <end position="308"/>
    </location>
</feature>
<protein>
    <submittedName>
        <fullName evidence="14">Haloacid dehalogenase</fullName>
    </submittedName>
</protein>
<evidence type="ECO:0000256" key="1">
    <source>
        <dbReference type="ARBA" id="ARBA00004651"/>
    </source>
</evidence>
<evidence type="ECO:0000259" key="13">
    <source>
        <dbReference type="SMART" id="SM00831"/>
    </source>
</evidence>
<evidence type="ECO:0000256" key="12">
    <source>
        <dbReference type="SAM" id="Phobius"/>
    </source>
</evidence>
<keyword evidence="11 12" id="KW-0472">Membrane</keyword>
<feature type="transmembrane region" description="Helical" evidence="12">
    <location>
        <begin position="780"/>
        <end position="807"/>
    </location>
</feature>
<feature type="transmembrane region" description="Helical" evidence="12">
    <location>
        <begin position="60"/>
        <end position="85"/>
    </location>
</feature>
<evidence type="ECO:0000256" key="4">
    <source>
        <dbReference type="ARBA" id="ARBA00022553"/>
    </source>
</evidence>
<dbReference type="SFLD" id="SFLDG00002">
    <property type="entry name" value="C1.7:_P-type_atpase_like"/>
    <property type="match status" value="1"/>
</dbReference>
<dbReference type="PROSITE" id="PS00154">
    <property type="entry name" value="ATPASE_E1_E2"/>
    <property type="match status" value="1"/>
</dbReference>
<evidence type="ECO:0000313" key="14">
    <source>
        <dbReference type="EMBL" id="GFO65117.1"/>
    </source>
</evidence>
<dbReference type="PANTHER" id="PTHR43294:SF21">
    <property type="entry name" value="CATION TRANSPORTING ATPASE"/>
    <property type="match status" value="1"/>
</dbReference>
<keyword evidence="7" id="KW-0067">ATP-binding</keyword>
<dbReference type="InterPro" id="IPR001757">
    <property type="entry name" value="P_typ_ATPase"/>
</dbReference>
<feature type="transmembrane region" description="Helical" evidence="12">
    <location>
        <begin position="906"/>
        <end position="922"/>
    </location>
</feature>
<dbReference type="Gene3D" id="3.40.1110.10">
    <property type="entry name" value="Calcium-transporting ATPase, cytoplasmic domain N"/>
    <property type="match status" value="1"/>
</dbReference>
<dbReference type="PRINTS" id="PR00121">
    <property type="entry name" value="NAKATPASE"/>
</dbReference>
<dbReference type="Gene3D" id="1.20.1110.10">
    <property type="entry name" value="Calcium-transporting ATPase, transmembrane domain"/>
    <property type="match status" value="1"/>
</dbReference>
<dbReference type="InterPro" id="IPR008250">
    <property type="entry name" value="ATPase_P-typ_transduc_dom_A_sf"/>
</dbReference>
<dbReference type="Pfam" id="PF00689">
    <property type="entry name" value="Cation_ATPase_C"/>
    <property type="match status" value="1"/>
</dbReference>
<feature type="transmembrane region" description="Helical" evidence="12">
    <location>
        <begin position="834"/>
        <end position="853"/>
    </location>
</feature>
<dbReference type="InterPro" id="IPR006068">
    <property type="entry name" value="ATPase_P-typ_cation-transptr_C"/>
</dbReference>
<dbReference type="InterPro" id="IPR018303">
    <property type="entry name" value="ATPase_P-typ_P_site"/>
</dbReference>
<dbReference type="SFLD" id="SFLDS00003">
    <property type="entry name" value="Haloacid_Dehalogenase"/>
    <property type="match status" value="1"/>
</dbReference>
<keyword evidence="10 12" id="KW-1133">Transmembrane helix</keyword>
<keyword evidence="8" id="KW-0460">Magnesium</keyword>
<dbReference type="InterPro" id="IPR004014">
    <property type="entry name" value="ATPase_P-typ_cation-transptr_N"/>
</dbReference>
<dbReference type="EMBL" id="BLXY01000006">
    <property type="protein sequence ID" value="GFO65117.1"/>
    <property type="molecule type" value="Genomic_DNA"/>
</dbReference>
<keyword evidence="9" id="KW-1278">Translocase</keyword>
<evidence type="ECO:0000256" key="11">
    <source>
        <dbReference type="ARBA" id="ARBA00023136"/>
    </source>
</evidence>
<dbReference type="InterPro" id="IPR036412">
    <property type="entry name" value="HAD-like_sf"/>
</dbReference>
<dbReference type="Pfam" id="PF00122">
    <property type="entry name" value="E1-E2_ATPase"/>
    <property type="match status" value="1"/>
</dbReference>
<dbReference type="PRINTS" id="PR00119">
    <property type="entry name" value="CATATPASE"/>
</dbReference>
<dbReference type="SMART" id="SM00831">
    <property type="entry name" value="Cation_ATPase_N"/>
    <property type="match status" value="1"/>
</dbReference>
<dbReference type="PANTHER" id="PTHR43294">
    <property type="entry name" value="SODIUM/POTASSIUM-TRANSPORTING ATPASE SUBUNIT ALPHA"/>
    <property type="match status" value="1"/>
</dbReference>
<dbReference type="Pfam" id="PF08282">
    <property type="entry name" value="Hydrolase_3"/>
    <property type="match status" value="1"/>
</dbReference>
<gene>
    <name evidence="14" type="primary">pacL</name>
    <name evidence="14" type="ORF">GMPD_30360</name>
</gene>
<evidence type="ECO:0000256" key="5">
    <source>
        <dbReference type="ARBA" id="ARBA00022692"/>
    </source>
</evidence>
<dbReference type="InterPro" id="IPR059000">
    <property type="entry name" value="ATPase_P-type_domA"/>
</dbReference>
<dbReference type="Gene3D" id="2.70.150.10">
    <property type="entry name" value="Calcium-transporting ATPase, cytoplasmic transduction domain A"/>
    <property type="match status" value="1"/>
</dbReference>
<reference evidence="15" key="1">
    <citation type="submission" date="2020-06" db="EMBL/GenBank/DDBJ databases">
        <title>Draft genomic sequecing of Geomonas sp. Red736.</title>
        <authorList>
            <person name="Itoh H."/>
            <person name="Xu Z.X."/>
            <person name="Ushijima N."/>
            <person name="Masuda Y."/>
            <person name="Shiratori Y."/>
            <person name="Senoo K."/>
        </authorList>
    </citation>
    <scope>NUCLEOTIDE SEQUENCE [LARGE SCALE GENOMIC DNA]</scope>
    <source>
        <strain evidence="15">Red736</strain>
    </source>
</reference>
<comment type="subcellular location">
    <subcellularLocation>
        <location evidence="1">Cell membrane</location>
        <topology evidence="1">Multi-pass membrane protein</topology>
    </subcellularLocation>
</comment>
<comment type="caution">
    <text evidence="14">The sequence shown here is derived from an EMBL/GenBank/DDBJ whole genome shotgun (WGS) entry which is preliminary data.</text>
</comment>
<comment type="similarity">
    <text evidence="2">Belongs to the cation transport ATPase (P-type) (TC 3.A.3) family. Type IIA subfamily.</text>
</comment>
<name>A0A6V8MZQ7_9BACT</name>
<dbReference type="GO" id="GO:0005524">
    <property type="term" value="F:ATP binding"/>
    <property type="evidence" value="ECO:0007669"/>
    <property type="project" value="UniProtKB-KW"/>
</dbReference>
<keyword evidence="5 12" id="KW-0812">Transmembrane</keyword>
<evidence type="ECO:0000256" key="10">
    <source>
        <dbReference type="ARBA" id="ARBA00022989"/>
    </source>
</evidence>